<dbReference type="Pfam" id="PF11114">
    <property type="entry name" value="Minor_capsid_2"/>
    <property type="match status" value="1"/>
</dbReference>
<evidence type="ECO:0000256" key="1">
    <source>
        <dbReference type="SAM" id="MobiDB-lite"/>
    </source>
</evidence>
<sequence>MLGARHRRRDGVRGRAPRGGPRRLRRGVARRGVGLAHRPARRAAAPLGGGRPMSSRVEVRVDLSKLEARFGAAAMRGKQAAFARRVAFETRDYVPVESGTLRDSEPLASDYESGDVRWDTPYAARVAAMPESSIKKTVNPNARANWPQAAKDERMGAWREYAEKLMEET</sequence>
<protein>
    <recommendedName>
        <fullName evidence="4">Minor capsid protein</fullName>
    </recommendedName>
</protein>
<name>A0A3E4QNR1_9ACTN</name>
<gene>
    <name evidence="2" type="ORF">DXC81_10685</name>
</gene>
<feature type="region of interest" description="Disordered" evidence="1">
    <location>
        <begin position="1"/>
        <end position="38"/>
    </location>
</feature>
<reference evidence="2 3" key="1">
    <citation type="submission" date="2018-08" db="EMBL/GenBank/DDBJ databases">
        <title>A genome reference for cultivated species of the human gut microbiota.</title>
        <authorList>
            <person name="Zou Y."/>
            <person name="Xue W."/>
            <person name="Luo G."/>
        </authorList>
    </citation>
    <scope>NUCLEOTIDE SEQUENCE [LARGE SCALE GENOMIC DNA]</scope>
    <source>
        <strain evidence="2 3">TF08-14</strain>
    </source>
</reference>
<evidence type="ECO:0000313" key="2">
    <source>
        <dbReference type="EMBL" id="RGL07273.1"/>
    </source>
</evidence>
<evidence type="ECO:0008006" key="4">
    <source>
        <dbReference type="Google" id="ProtNLM"/>
    </source>
</evidence>
<dbReference type="EMBL" id="QSRJ01000018">
    <property type="protein sequence ID" value="RGL07273.1"/>
    <property type="molecule type" value="Genomic_DNA"/>
</dbReference>
<dbReference type="AlphaFoldDB" id="A0A3E4QNR1"/>
<evidence type="ECO:0000313" key="3">
    <source>
        <dbReference type="Proteomes" id="UP000260943"/>
    </source>
</evidence>
<accession>A0A3E4QNR1</accession>
<proteinExistence type="predicted"/>
<comment type="caution">
    <text evidence="2">The sequence shown here is derived from an EMBL/GenBank/DDBJ whole genome shotgun (WGS) entry which is preliminary data.</text>
</comment>
<feature type="compositionally biased region" description="Basic residues" evidence="1">
    <location>
        <begin position="20"/>
        <end position="29"/>
    </location>
</feature>
<dbReference type="Proteomes" id="UP000260943">
    <property type="component" value="Unassembled WGS sequence"/>
</dbReference>
<dbReference type="InterPro" id="IPR021080">
    <property type="entry name" value="Minor_capsid_protein"/>
</dbReference>
<feature type="compositionally biased region" description="Basic residues" evidence="1">
    <location>
        <begin position="1"/>
        <end position="10"/>
    </location>
</feature>
<organism evidence="2 3">
    <name type="scientific">Collinsella tanakaei</name>
    <dbReference type="NCBI Taxonomy" id="626935"/>
    <lineage>
        <taxon>Bacteria</taxon>
        <taxon>Bacillati</taxon>
        <taxon>Actinomycetota</taxon>
        <taxon>Coriobacteriia</taxon>
        <taxon>Coriobacteriales</taxon>
        <taxon>Coriobacteriaceae</taxon>
        <taxon>Collinsella</taxon>
    </lineage>
</organism>